<gene>
    <name evidence="9" type="ORF">EDD19_1294</name>
</gene>
<dbReference type="RefSeq" id="WP_243699789.1">
    <property type="nucleotide sequence ID" value="NZ_CP143053.1"/>
</dbReference>
<dbReference type="GO" id="GO:0004497">
    <property type="term" value="F:monooxygenase activity"/>
    <property type="evidence" value="ECO:0007669"/>
    <property type="project" value="UniProtKB-KW"/>
</dbReference>
<dbReference type="InterPro" id="IPR001128">
    <property type="entry name" value="Cyt_P450"/>
</dbReference>
<keyword evidence="4 8" id="KW-0479">Metal-binding</keyword>
<comment type="caution">
    <text evidence="9">The sequence shown here is derived from an EMBL/GenBank/DDBJ whole genome shotgun (WGS) entry which is preliminary data.</text>
</comment>
<dbReference type="PRINTS" id="PR00385">
    <property type="entry name" value="P450"/>
</dbReference>
<dbReference type="GO" id="GO:0020037">
    <property type="term" value="F:heme binding"/>
    <property type="evidence" value="ECO:0007669"/>
    <property type="project" value="InterPro"/>
</dbReference>
<dbReference type="InterPro" id="IPR017972">
    <property type="entry name" value="Cyt_P450_CS"/>
</dbReference>
<dbReference type="Gene3D" id="1.10.630.10">
    <property type="entry name" value="Cytochrome P450"/>
    <property type="match status" value="1"/>
</dbReference>
<dbReference type="PANTHER" id="PTHR46696">
    <property type="entry name" value="P450, PUTATIVE (EUROFUNG)-RELATED"/>
    <property type="match status" value="1"/>
</dbReference>
<evidence type="ECO:0000256" key="7">
    <source>
        <dbReference type="ARBA" id="ARBA00023033"/>
    </source>
</evidence>
<proteinExistence type="inferred from homology"/>
<dbReference type="PRINTS" id="PR00359">
    <property type="entry name" value="BP450"/>
</dbReference>
<evidence type="ECO:0000256" key="5">
    <source>
        <dbReference type="ARBA" id="ARBA00023002"/>
    </source>
</evidence>
<keyword evidence="6 8" id="KW-0408">Iron</keyword>
<organism evidence="9 10">
    <name type="scientific">Dietzia cinnamea</name>
    <dbReference type="NCBI Taxonomy" id="321318"/>
    <lineage>
        <taxon>Bacteria</taxon>
        <taxon>Bacillati</taxon>
        <taxon>Actinomycetota</taxon>
        <taxon>Actinomycetes</taxon>
        <taxon>Mycobacteriales</taxon>
        <taxon>Dietziaceae</taxon>
        <taxon>Dietzia</taxon>
    </lineage>
</organism>
<name>A0A4R3ZQ66_9ACTN</name>
<dbReference type="GO" id="GO:0016705">
    <property type="term" value="F:oxidoreductase activity, acting on paired donors, with incorporation or reduction of molecular oxygen"/>
    <property type="evidence" value="ECO:0007669"/>
    <property type="project" value="InterPro"/>
</dbReference>
<dbReference type="InterPro" id="IPR002397">
    <property type="entry name" value="Cyt_P450_B"/>
</dbReference>
<evidence type="ECO:0000256" key="6">
    <source>
        <dbReference type="ARBA" id="ARBA00023004"/>
    </source>
</evidence>
<keyword evidence="7 8" id="KW-0503">Monooxygenase</keyword>
<dbReference type="GO" id="GO:0005506">
    <property type="term" value="F:iron ion binding"/>
    <property type="evidence" value="ECO:0007669"/>
    <property type="project" value="InterPro"/>
</dbReference>
<dbReference type="EMBL" id="SMCX01000029">
    <property type="protein sequence ID" value="TCW20640.1"/>
    <property type="molecule type" value="Genomic_DNA"/>
</dbReference>
<reference evidence="9 10" key="1">
    <citation type="submission" date="2019-03" db="EMBL/GenBank/DDBJ databases">
        <title>Root nodule microbial communities of legume samples collected from USA, Mexico and Botswana.</title>
        <authorList>
            <person name="Hirsch A."/>
        </authorList>
    </citation>
    <scope>NUCLEOTIDE SEQUENCE [LARGE SCALE GENOMIC DNA]</scope>
    <source>
        <strain evidence="9 10">55</strain>
    </source>
</reference>
<evidence type="ECO:0000256" key="2">
    <source>
        <dbReference type="ARBA" id="ARBA00010617"/>
    </source>
</evidence>
<sequence>MEIAREYGDIRNGSAVERVRMPSGDEAYLVTRYEDVRTVLADPRFSRAATLEEGAPRLGPAPQNFPTLLNMDPPDHGRVRKMISRAFTARRVAVLEPHVKRLVGAYLDEMVDRGPTADLIADFALRLPVQVICELLGVPIGDRPKFGAWSRAFLATTSEEYTAEQVTEAQVALFTYLSELIAAKRAEPADDIISDLVRKNDETQEISELELTFLGVTLLVAGHETTVNMIGNGVYALLLNPSEMRRLIEQPELVDTAVEELLRLYGPGTEGLIRITLEDVELSGVVIPAGAAVLPSLVSANRDERTFTDSERCDIARDAAAHLSFSHGPHFCIGAALARVELRESYREILRRLPGLALAVAPEDVPRPTGLLVNGVSELVVTWDDDEARALARDRRTVGADDAPHDR</sequence>
<evidence type="ECO:0000256" key="8">
    <source>
        <dbReference type="RuleBase" id="RU000461"/>
    </source>
</evidence>
<dbReference type="Proteomes" id="UP000295805">
    <property type="component" value="Unassembled WGS sequence"/>
</dbReference>
<evidence type="ECO:0000313" key="9">
    <source>
        <dbReference type="EMBL" id="TCW20640.1"/>
    </source>
</evidence>
<dbReference type="AlphaFoldDB" id="A0A4R3ZQ66"/>
<dbReference type="GeneID" id="89529388"/>
<comment type="similarity">
    <text evidence="2 8">Belongs to the cytochrome P450 family.</text>
</comment>
<protein>
    <submittedName>
        <fullName evidence="9">Cytochrome P450</fullName>
    </submittedName>
</protein>
<dbReference type="PANTHER" id="PTHR46696:SF1">
    <property type="entry name" value="CYTOCHROME P450 YJIB-RELATED"/>
    <property type="match status" value="1"/>
</dbReference>
<dbReference type="Pfam" id="PF00067">
    <property type="entry name" value="p450"/>
    <property type="match status" value="1"/>
</dbReference>
<evidence type="ECO:0000256" key="3">
    <source>
        <dbReference type="ARBA" id="ARBA00022617"/>
    </source>
</evidence>
<keyword evidence="3 8" id="KW-0349">Heme</keyword>
<accession>A0A4R3ZQ66</accession>
<evidence type="ECO:0000313" key="10">
    <source>
        <dbReference type="Proteomes" id="UP000295805"/>
    </source>
</evidence>
<evidence type="ECO:0000256" key="4">
    <source>
        <dbReference type="ARBA" id="ARBA00022723"/>
    </source>
</evidence>
<dbReference type="CDD" id="cd11031">
    <property type="entry name" value="Cyp158A-like"/>
    <property type="match status" value="1"/>
</dbReference>
<keyword evidence="5 8" id="KW-0560">Oxidoreductase</keyword>
<dbReference type="InterPro" id="IPR036396">
    <property type="entry name" value="Cyt_P450_sf"/>
</dbReference>
<evidence type="ECO:0000256" key="1">
    <source>
        <dbReference type="ARBA" id="ARBA00001971"/>
    </source>
</evidence>
<dbReference type="SUPFAM" id="SSF48264">
    <property type="entry name" value="Cytochrome P450"/>
    <property type="match status" value="1"/>
</dbReference>
<comment type="cofactor">
    <cofactor evidence="1">
        <name>heme</name>
        <dbReference type="ChEBI" id="CHEBI:30413"/>
    </cofactor>
</comment>
<dbReference type="FunFam" id="1.10.630.10:FF:000018">
    <property type="entry name" value="Cytochrome P450 monooxygenase"/>
    <property type="match status" value="1"/>
</dbReference>
<dbReference type="PROSITE" id="PS00086">
    <property type="entry name" value="CYTOCHROME_P450"/>
    <property type="match status" value="1"/>
</dbReference>